<dbReference type="RefSeq" id="YP_009198006.1">
    <property type="nucleotide sequence ID" value="NC_028789.1"/>
</dbReference>
<evidence type="ECO:0000313" key="2">
    <source>
        <dbReference type="Proteomes" id="UP000201978"/>
    </source>
</evidence>
<protein>
    <submittedName>
        <fullName evidence="1">Uncharacterized protein</fullName>
    </submittedName>
</protein>
<dbReference type="KEGG" id="vg:26625173"/>
<sequence length="167" mass="19448">MSDIDKIWIEFLATKGIEMMNRPLVNPLERFRVKKNYGGVTMDVKEQVIHKLKVIGNCNRSIEEIHKNVNIELCQTKHIKQLLIEIEGIVSSKYYKTNHMVGGKRVMKCGTMYVESYERIYGEKKPNYSFRFTSSVDEAVNVDMCDVDSLLQCCPMLEVKEIRMVEM</sequence>
<accession>A0A0N9SHQ8</accession>
<gene>
    <name evidence="1" type="ORF">VMY22_1</name>
</gene>
<dbReference type="EMBL" id="KT780304">
    <property type="protein sequence ID" value="ALH46466.1"/>
    <property type="molecule type" value="Genomic_DNA"/>
</dbReference>
<keyword evidence="2" id="KW-1185">Reference proteome</keyword>
<dbReference type="GeneID" id="26625173"/>
<dbReference type="Proteomes" id="UP000201978">
    <property type="component" value="Segment"/>
</dbReference>
<reference evidence="1 2" key="1">
    <citation type="journal article" date="2016" name="Virus Genes">
        <title>Complete genome sequence of the cold-active bacteriophage VMY22 from Bacillus cereus.</title>
        <authorList>
            <person name="Qin K."/>
            <person name="Cheng B."/>
            <person name="Zhang S."/>
            <person name="Wang N."/>
            <person name="Fang Y."/>
            <person name="Zhang Q."/>
            <person name="Kuang A."/>
            <person name="Lin L."/>
            <person name="Ji X."/>
            <person name="Wei Y."/>
        </authorList>
    </citation>
    <scope>NUCLEOTIDE SEQUENCE [LARGE SCALE GENOMIC DNA]</scope>
</reference>
<evidence type="ECO:0000313" key="1">
    <source>
        <dbReference type="EMBL" id="ALH46466.1"/>
    </source>
</evidence>
<organism evidence="1 2">
    <name type="scientific">Bacillus phage VMY22</name>
    <dbReference type="NCBI Taxonomy" id="1734382"/>
    <lineage>
        <taxon>Viruses</taxon>
        <taxon>Duplodnaviria</taxon>
        <taxon>Heunggongvirae</taxon>
        <taxon>Uroviricota</taxon>
        <taxon>Caudoviricetes</taxon>
        <taxon>Salasmaviridae</taxon>
        <taxon>Mingyongvirus</taxon>
        <taxon>Mingyongvirus VMY22</taxon>
    </lineage>
</organism>
<proteinExistence type="predicted"/>
<name>A0A0N9SHQ8_9CAUD</name>